<name>G0TT03_TRYVY</name>
<sequence>ISHGHGGRNPGECVFNFLVIFSLASYPQLTVPYKLPVLLPLLPQPSLLHTFTLTLFFMFFSGPFSSIHIYAKTLYFSQPHTHILLTNDRPARMPQFAVIYVSWSNLLGHSQLVFSFVGSFVCTCTCKEEVCRMSILWMLVCLFVLVEGV</sequence>
<evidence type="ECO:0000313" key="2">
    <source>
        <dbReference type="EMBL" id="CCC47084.1"/>
    </source>
</evidence>
<keyword evidence="1" id="KW-0472">Membrane</keyword>
<accession>G0TT03</accession>
<protein>
    <submittedName>
        <fullName evidence="2">Uncharacterized protein</fullName>
    </submittedName>
</protein>
<feature type="transmembrane region" description="Helical" evidence="1">
    <location>
        <begin position="12"/>
        <end position="29"/>
    </location>
</feature>
<reference evidence="2" key="1">
    <citation type="journal article" date="2012" name="Proc. Natl. Acad. Sci. U.S.A.">
        <title>Antigenic diversity is generated by distinct evolutionary mechanisms in African trypanosome species.</title>
        <authorList>
            <person name="Jackson A.P."/>
            <person name="Berry A."/>
            <person name="Aslett M."/>
            <person name="Allison H.C."/>
            <person name="Burton P."/>
            <person name="Vavrova-Anderson J."/>
            <person name="Brown R."/>
            <person name="Browne H."/>
            <person name="Corton N."/>
            <person name="Hauser H."/>
            <person name="Gamble J."/>
            <person name="Gilderthorp R."/>
            <person name="Marcello L."/>
            <person name="McQuillan J."/>
            <person name="Otto T.D."/>
            <person name="Quail M.A."/>
            <person name="Sanders M.J."/>
            <person name="van Tonder A."/>
            <person name="Ginger M.L."/>
            <person name="Field M.C."/>
            <person name="Barry J.D."/>
            <person name="Hertz-Fowler C."/>
            <person name="Berriman M."/>
        </authorList>
    </citation>
    <scope>NUCLEOTIDE SEQUENCE</scope>
    <source>
        <strain evidence="2">Y486</strain>
    </source>
</reference>
<gene>
    <name evidence="2" type="ORF">TVY486_0302710</name>
</gene>
<keyword evidence="1" id="KW-0812">Transmembrane</keyword>
<dbReference type="VEuPathDB" id="TriTrypDB:TvY486_0302710"/>
<dbReference type="EMBL" id="HE573019">
    <property type="protein sequence ID" value="CCC47084.1"/>
    <property type="molecule type" value="Genomic_DNA"/>
</dbReference>
<organism evidence="2">
    <name type="scientific">Trypanosoma vivax (strain Y486)</name>
    <dbReference type="NCBI Taxonomy" id="1055687"/>
    <lineage>
        <taxon>Eukaryota</taxon>
        <taxon>Discoba</taxon>
        <taxon>Euglenozoa</taxon>
        <taxon>Kinetoplastea</taxon>
        <taxon>Metakinetoplastina</taxon>
        <taxon>Trypanosomatida</taxon>
        <taxon>Trypanosomatidae</taxon>
        <taxon>Trypanosoma</taxon>
        <taxon>Duttonella</taxon>
    </lineage>
</organism>
<dbReference type="AlphaFoldDB" id="G0TT03"/>
<feature type="non-terminal residue" evidence="2">
    <location>
        <position position="1"/>
    </location>
</feature>
<keyword evidence="1" id="KW-1133">Transmembrane helix</keyword>
<evidence type="ECO:0000256" key="1">
    <source>
        <dbReference type="SAM" id="Phobius"/>
    </source>
</evidence>
<proteinExistence type="predicted"/>
<feature type="transmembrane region" description="Helical" evidence="1">
    <location>
        <begin position="49"/>
        <end position="71"/>
    </location>
</feature>